<proteinExistence type="predicted"/>
<dbReference type="RefSeq" id="WP_087562526.1">
    <property type="nucleotide sequence ID" value="NZ_CP008951.1"/>
</dbReference>
<evidence type="ECO:0000313" key="2">
    <source>
        <dbReference type="Proteomes" id="UP000028488"/>
    </source>
</evidence>
<evidence type="ECO:0008006" key="3">
    <source>
        <dbReference type="Google" id="ProtNLM"/>
    </source>
</evidence>
<geneLocation type="plasmid" evidence="1 2">
    <name>pPDG4</name>
</geneLocation>
<name>A0A076EZQ1_RHOOP</name>
<gene>
    <name evidence="1" type="ORF">EP51_46380</name>
</gene>
<sequence length="153" mass="16895">MIDVTKTLAVNTPDAIELTVDDLWDGLVMKAENPLPFVRSITECTVAERFDGGLVRDVVHAGDQVREVVTFYPKKRVHFVRTRGKAKGTIDNEITFAKDGGLLLTFTFRIQIDGVEAGSEAEAEFAKHMEADYLDAVETTLEAVRARVSAQPV</sequence>
<dbReference type="SUPFAM" id="SSF55961">
    <property type="entry name" value="Bet v1-like"/>
    <property type="match status" value="1"/>
</dbReference>
<dbReference type="AlphaFoldDB" id="A0A076EZQ1"/>
<reference evidence="1 2" key="1">
    <citation type="submission" date="2014-07" db="EMBL/GenBank/DDBJ databases">
        <title>Genome Sequence of Rhodococcus opacus Strain R7, a Biodegrader of Mono- and Polycyclic Aromatic Hydrocarbons.</title>
        <authorList>
            <person name="Di Gennaro P."/>
            <person name="Zampolli J."/>
            <person name="Presti I."/>
            <person name="Cappelletti M."/>
            <person name="D'Ursi P."/>
            <person name="Orro A."/>
            <person name="Mezzelani A."/>
            <person name="Milanesi L."/>
        </authorList>
    </citation>
    <scope>NUCLEOTIDE SEQUENCE [LARGE SCALE GENOMIC DNA]</scope>
    <source>
        <strain evidence="1 2">R7</strain>
        <plasmid evidence="1">pPDG4</plasmid>
    </source>
</reference>
<evidence type="ECO:0000313" key="1">
    <source>
        <dbReference type="EMBL" id="AII11425.1"/>
    </source>
</evidence>
<dbReference type="EMBL" id="CP008951">
    <property type="protein sequence ID" value="AII11425.1"/>
    <property type="molecule type" value="Genomic_DNA"/>
</dbReference>
<dbReference type="Pfam" id="PF08982">
    <property type="entry name" value="AtaL"/>
    <property type="match status" value="1"/>
</dbReference>
<dbReference type="Gene3D" id="3.30.530.20">
    <property type="match status" value="1"/>
</dbReference>
<dbReference type="InterPro" id="IPR015075">
    <property type="entry name" value="AtaL"/>
</dbReference>
<protein>
    <recommendedName>
        <fullName evidence="3">DUF1857 domain-containing protein</fullName>
    </recommendedName>
</protein>
<accession>A0A076EZQ1</accession>
<dbReference type="InterPro" id="IPR023393">
    <property type="entry name" value="START-like_dom_sf"/>
</dbReference>
<dbReference type="Proteomes" id="UP000028488">
    <property type="component" value="Plasmid pPDG4"/>
</dbReference>
<organism evidence="1 2">
    <name type="scientific">Rhodococcus opacus</name>
    <name type="common">Nocardia opaca</name>
    <dbReference type="NCBI Taxonomy" id="37919"/>
    <lineage>
        <taxon>Bacteria</taxon>
        <taxon>Bacillati</taxon>
        <taxon>Actinomycetota</taxon>
        <taxon>Actinomycetes</taxon>
        <taxon>Mycobacteriales</taxon>
        <taxon>Nocardiaceae</taxon>
        <taxon>Rhodococcus</taxon>
    </lineage>
</organism>
<keyword evidence="1" id="KW-0614">Plasmid</keyword>